<evidence type="ECO:0000313" key="2">
    <source>
        <dbReference type="EMBL" id="MTI26910.1"/>
    </source>
</evidence>
<reference evidence="2 3" key="1">
    <citation type="submission" date="2019-02" db="EMBL/GenBank/DDBJ databases">
        <authorList>
            <person name="Goldberg S.R."/>
            <person name="Haltli B.A."/>
            <person name="Correa H."/>
            <person name="Russell K.G."/>
        </authorList>
    </citation>
    <scope>NUCLEOTIDE SEQUENCE [LARGE SCALE GENOMIC DNA]</scope>
    <source>
        <strain evidence="2 3">JCM 16186</strain>
    </source>
</reference>
<sequence>MLKLSQVLKINALSSGITGLGLVLFAETAATLFEVQPTAPFIATGIFLMLFASFVYYNAVQNPVKTTQVRLIIILDSLWVLGSALAIFLLYPVVSFLGIALIGGVALWVLAMAILQQKGLTLIGS</sequence>
<feature type="transmembrane region" description="Helical" evidence="1">
    <location>
        <begin position="12"/>
        <end position="33"/>
    </location>
</feature>
<gene>
    <name evidence="2" type="ORF">E1163_18280</name>
</gene>
<comment type="caution">
    <text evidence="2">The sequence shown here is derived from an EMBL/GenBank/DDBJ whole genome shotgun (WGS) entry which is preliminary data.</text>
</comment>
<dbReference type="EMBL" id="SMLW01000604">
    <property type="protein sequence ID" value="MTI26910.1"/>
    <property type="molecule type" value="Genomic_DNA"/>
</dbReference>
<organism evidence="2 3">
    <name type="scientific">Fulvivirga kasyanovii</name>
    <dbReference type="NCBI Taxonomy" id="396812"/>
    <lineage>
        <taxon>Bacteria</taxon>
        <taxon>Pseudomonadati</taxon>
        <taxon>Bacteroidota</taxon>
        <taxon>Cytophagia</taxon>
        <taxon>Cytophagales</taxon>
        <taxon>Fulvivirgaceae</taxon>
        <taxon>Fulvivirga</taxon>
    </lineage>
</organism>
<proteinExistence type="predicted"/>
<keyword evidence="1" id="KW-0472">Membrane</keyword>
<evidence type="ECO:0000256" key="1">
    <source>
        <dbReference type="SAM" id="Phobius"/>
    </source>
</evidence>
<keyword evidence="1" id="KW-1133">Transmembrane helix</keyword>
<dbReference type="Proteomes" id="UP000798808">
    <property type="component" value="Unassembled WGS sequence"/>
</dbReference>
<keyword evidence="1" id="KW-0812">Transmembrane</keyword>
<evidence type="ECO:0008006" key="4">
    <source>
        <dbReference type="Google" id="ProtNLM"/>
    </source>
</evidence>
<evidence type="ECO:0000313" key="3">
    <source>
        <dbReference type="Proteomes" id="UP000798808"/>
    </source>
</evidence>
<keyword evidence="3" id="KW-1185">Reference proteome</keyword>
<feature type="transmembrane region" description="Helical" evidence="1">
    <location>
        <begin position="71"/>
        <end position="90"/>
    </location>
</feature>
<dbReference type="RefSeq" id="WP_155173918.1">
    <property type="nucleotide sequence ID" value="NZ_BAAAFL010000029.1"/>
</dbReference>
<feature type="transmembrane region" description="Helical" evidence="1">
    <location>
        <begin position="39"/>
        <end position="59"/>
    </location>
</feature>
<accession>A0ABW9RV98</accession>
<name>A0ABW9RV98_9BACT</name>
<feature type="transmembrane region" description="Helical" evidence="1">
    <location>
        <begin position="96"/>
        <end position="115"/>
    </location>
</feature>
<protein>
    <recommendedName>
        <fullName evidence="4">DUF308 domain-containing protein</fullName>
    </recommendedName>
</protein>